<reference evidence="2" key="1">
    <citation type="submission" date="2016-10" db="EMBL/GenBank/DDBJ databases">
        <authorList>
            <person name="Varghese N."/>
            <person name="Submissions S."/>
        </authorList>
    </citation>
    <scope>NUCLEOTIDE SEQUENCE [LARGE SCALE GENOMIC DNA]</scope>
    <source>
        <strain evidence="2">BL36</strain>
    </source>
</reference>
<sequence>TVTGDASVTCRWPWATREGALRLRFLHSWWHSAAVMPIRPEHRFFYPIDWRELSMAIRFGRAQGRCESCGRPHGQMVYHLGDGRWWDAEAGRWRDGWGRRIRIRSGTDILGRARQTHVVLAAAHRDHDTANNADANLAAFCQRCHMIHDRPEHQRRRRRTLFRRKAMGDLFGGPYA</sequence>
<evidence type="ECO:0000313" key="1">
    <source>
        <dbReference type="EMBL" id="SFN03994.1"/>
    </source>
</evidence>
<proteinExistence type="predicted"/>
<gene>
    <name evidence="1" type="ORF">SAMN05192568_11233</name>
</gene>
<protein>
    <submittedName>
        <fullName evidence="1">Uncharacterized protein</fullName>
    </submittedName>
</protein>
<keyword evidence="2" id="KW-1185">Reference proteome</keyword>
<dbReference type="Proteomes" id="UP000199048">
    <property type="component" value="Unassembled WGS sequence"/>
</dbReference>
<organism evidence="1 2">
    <name type="scientific">Methylobacterium pseudosasicola</name>
    <dbReference type="NCBI Taxonomy" id="582667"/>
    <lineage>
        <taxon>Bacteria</taxon>
        <taxon>Pseudomonadati</taxon>
        <taxon>Pseudomonadota</taxon>
        <taxon>Alphaproteobacteria</taxon>
        <taxon>Hyphomicrobiales</taxon>
        <taxon>Methylobacteriaceae</taxon>
        <taxon>Methylobacterium</taxon>
    </lineage>
</organism>
<feature type="non-terminal residue" evidence="1">
    <location>
        <position position="1"/>
    </location>
</feature>
<dbReference type="AlphaFoldDB" id="A0A1I4VRX4"/>
<dbReference type="EMBL" id="FOTK01000123">
    <property type="protein sequence ID" value="SFN03994.1"/>
    <property type="molecule type" value="Genomic_DNA"/>
</dbReference>
<evidence type="ECO:0000313" key="2">
    <source>
        <dbReference type="Proteomes" id="UP000199048"/>
    </source>
</evidence>
<accession>A0A1I4VRX4</accession>
<name>A0A1I4VRX4_9HYPH</name>